<dbReference type="InterPro" id="IPR013785">
    <property type="entry name" value="Aldolase_TIM"/>
</dbReference>
<dbReference type="SUPFAM" id="SSF51569">
    <property type="entry name" value="Aldolase"/>
    <property type="match status" value="1"/>
</dbReference>
<dbReference type="CDD" id="cd00408">
    <property type="entry name" value="DHDPS-like"/>
    <property type="match status" value="1"/>
</dbReference>
<feature type="active site" description="Schiff-base intermediate with substrate" evidence="4">
    <location>
        <position position="168"/>
    </location>
</feature>
<dbReference type="PANTHER" id="PTHR12128:SF66">
    <property type="entry name" value="4-HYDROXY-2-OXOGLUTARATE ALDOLASE, MITOCHONDRIAL"/>
    <property type="match status" value="1"/>
</dbReference>
<comment type="caution">
    <text evidence="5">The sequence shown here is derived from an EMBL/GenBank/DDBJ whole genome shotgun (WGS) entry which is preliminary data.</text>
</comment>
<evidence type="ECO:0000256" key="1">
    <source>
        <dbReference type="ARBA" id="ARBA00007592"/>
    </source>
</evidence>
<dbReference type="SMART" id="SM01130">
    <property type="entry name" value="DHDPS"/>
    <property type="match status" value="1"/>
</dbReference>
<evidence type="ECO:0000256" key="2">
    <source>
        <dbReference type="ARBA" id="ARBA00023239"/>
    </source>
</evidence>
<reference evidence="5" key="1">
    <citation type="submission" date="2020-12" db="EMBL/GenBank/DDBJ databases">
        <title>Bacterial taxonomy.</title>
        <authorList>
            <person name="Pan X."/>
        </authorList>
    </citation>
    <scope>NUCLEOTIDE SEQUENCE</scope>
    <source>
        <strain evidence="5">B2012</strain>
    </source>
</reference>
<keyword evidence="6" id="KW-1185">Reference proteome</keyword>
<feature type="active site" description="Proton donor/acceptor" evidence="4">
    <location>
        <position position="139"/>
    </location>
</feature>
<evidence type="ECO:0000256" key="3">
    <source>
        <dbReference type="PIRNR" id="PIRNR001365"/>
    </source>
</evidence>
<keyword evidence="2 3" id="KW-0456">Lyase</keyword>
<protein>
    <submittedName>
        <fullName evidence="5">Dihydrodipicolinate synthase family protein</fullName>
    </submittedName>
</protein>
<evidence type="ECO:0000256" key="4">
    <source>
        <dbReference type="PIRSR" id="PIRSR001365-1"/>
    </source>
</evidence>
<dbReference type="PANTHER" id="PTHR12128">
    <property type="entry name" value="DIHYDRODIPICOLINATE SYNTHASE"/>
    <property type="match status" value="1"/>
</dbReference>
<organism evidence="5 6">
    <name type="scientific">Acuticoccus mangrovi</name>
    <dbReference type="NCBI Taxonomy" id="2796142"/>
    <lineage>
        <taxon>Bacteria</taxon>
        <taxon>Pseudomonadati</taxon>
        <taxon>Pseudomonadota</taxon>
        <taxon>Alphaproteobacteria</taxon>
        <taxon>Hyphomicrobiales</taxon>
        <taxon>Amorphaceae</taxon>
        <taxon>Acuticoccus</taxon>
    </lineage>
</organism>
<evidence type="ECO:0000313" key="6">
    <source>
        <dbReference type="Proteomes" id="UP000609531"/>
    </source>
</evidence>
<accession>A0A934IQ23</accession>
<dbReference type="GO" id="GO:0008840">
    <property type="term" value="F:4-hydroxy-tetrahydrodipicolinate synthase activity"/>
    <property type="evidence" value="ECO:0007669"/>
    <property type="project" value="TreeGrafter"/>
</dbReference>
<name>A0A934IQ23_9HYPH</name>
<gene>
    <name evidence="5" type="ORF">JCR33_19910</name>
</gene>
<dbReference type="AlphaFoldDB" id="A0A934IQ23"/>
<evidence type="ECO:0000313" key="5">
    <source>
        <dbReference type="EMBL" id="MBJ3777977.1"/>
    </source>
</evidence>
<dbReference type="InterPro" id="IPR002220">
    <property type="entry name" value="DapA-like"/>
</dbReference>
<dbReference type="Pfam" id="PF00701">
    <property type="entry name" value="DHDPS"/>
    <property type="match status" value="1"/>
</dbReference>
<comment type="similarity">
    <text evidence="1 3">Belongs to the DapA family.</text>
</comment>
<dbReference type="Gene3D" id="3.20.20.70">
    <property type="entry name" value="Aldolase class I"/>
    <property type="match status" value="1"/>
</dbReference>
<proteinExistence type="inferred from homology"/>
<dbReference type="Proteomes" id="UP000609531">
    <property type="component" value="Unassembled WGS sequence"/>
</dbReference>
<dbReference type="EMBL" id="JAEKJA010000021">
    <property type="protein sequence ID" value="MBJ3777977.1"/>
    <property type="molecule type" value="Genomic_DNA"/>
</dbReference>
<dbReference type="RefSeq" id="WP_198883872.1">
    <property type="nucleotide sequence ID" value="NZ_JAEKJA010000021.1"/>
</dbReference>
<sequence>MTAPIPFPDPKGVIAACILPFEDDHAIAEQDYRSHLRYVAALPGLAGVAQVDLEFCEYGELERVVDILVEEVGGRLPIAFGVHPAQYREAARLARMAADKGASALIVRPPRSMGREDPALALRHFESIADASGLPLVVYQFPVASGISWPIETLRMLVDKVPSIRAIKDFCNDPALHQRNIRTFQSLPRPVNIITAHSNWLMASLVMGASGLCSSVGSVISELQIALFEAVQRNDMAAARAINDRIVPITQTLYELPTVNLHTGCKEALLQLGRIRSAAVRPPVSRLDATAVARIHAALETTGLLHKEPVHG</sequence>
<dbReference type="PIRSF" id="PIRSF001365">
    <property type="entry name" value="DHDPS"/>
    <property type="match status" value="1"/>
</dbReference>